<evidence type="ECO:0000256" key="1">
    <source>
        <dbReference type="ARBA" id="ARBA00004334"/>
    </source>
</evidence>
<comment type="subcellular location">
    <subcellularLocation>
        <location evidence="1">Plastid</location>
        <location evidence="1">Chloroplast thylakoid membrane</location>
    </subcellularLocation>
</comment>
<dbReference type="AlphaFoldDB" id="A0AAV1HVE1"/>
<evidence type="ECO:0000313" key="10">
    <source>
        <dbReference type="EMBL" id="CAK0736866.1"/>
    </source>
</evidence>
<dbReference type="InterPro" id="IPR054099">
    <property type="entry name" value="PSII_PsbQ_pln"/>
</dbReference>
<accession>A0AAV1HVE1</accession>
<sequence>MIVLFSKTAQLHMETEAHDCSICALKSSRVRAGAERGAATSELHQGAVMKAVAMQSVTSQRVTLAGTPLKSAAVRAAVPRRCIAVQASAEEPRRAVLAGFAAVAGLAVARVANAVDIQDDRKVRDRGFDLIYEAREIELPQSVRDGLTQARSDLSAAKKRVKESEERVDVKLPEYVKKKYWTEAREELRRQIGTLRFDLSSLAAGLDKPKRKEAARLQKAFFQKVDDLDYAIRIKSPEKASEALSAAQSALDTAIGAV</sequence>
<dbReference type="GO" id="GO:0009654">
    <property type="term" value="C:photosystem II oxygen evolving complex"/>
    <property type="evidence" value="ECO:0007669"/>
    <property type="project" value="InterPro"/>
</dbReference>
<dbReference type="PANTHER" id="PTHR33399:SF3">
    <property type="entry name" value="OXYGEN-EVOLVING ENHANCER PROTEIN 3-1, CHLOROPLASTIC"/>
    <property type="match status" value="1"/>
</dbReference>
<evidence type="ECO:0000256" key="4">
    <source>
        <dbReference type="ARBA" id="ARBA00022640"/>
    </source>
</evidence>
<dbReference type="GO" id="GO:0019898">
    <property type="term" value="C:extrinsic component of membrane"/>
    <property type="evidence" value="ECO:0007669"/>
    <property type="project" value="InterPro"/>
</dbReference>
<gene>
    <name evidence="10" type="ORF">CVIRNUC_000816</name>
</gene>
<evidence type="ECO:0000256" key="8">
    <source>
        <dbReference type="ARBA" id="ARBA00023276"/>
    </source>
</evidence>
<keyword evidence="3" id="KW-0602">Photosynthesis</keyword>
<keyword evidence="2" id="KW-0150">Chloroplast</keyword>
<evidence type="ECO:0000256" key="6">
    <source>
        <dbReference type="ARBA" id="ARBA00023078"/>
    </source>
</evidence>
<dbReference type="Gene3D" id="1.20.120.290">
    <property type="entry name" value="Oxygen-evolving enhancer protein 3 (PsbQ), four-helix up-down bundle"/>
    <property type="match status" value="1"/>
</dbReference>
<evidence type="ECO:0000256" key="7">
    <source>
        <dbReference type="ARBA" id="ARBA00023136"/>
    </source>
</evidence>
<proteinExistence type="inferred from homology"/>
<keyword evidence="6" id="KW-0793">Thylakoid</keyword>
<dbReference type="PANTHER" id="PTHR33399">
    <property type="entry name" value="OXYGEN-EVOLVING ENHANCER PROTEIN 3-1, CHLOROPLASTIC"/>
    <property type="match status" value="1"/>
</dbReference>
<keyword evidence="5" id="KW-0809">Transit peptide</keyword>
<organism evidence="10 11">
    <name type="scientific">Coccomyxa viridis</name>
    <dbReference type="NCBI Taxonomy" id="1274662"/>
    <lineage>
        <taxon>Eukaryota</taxon>
        <taxon>Viridiplantae</taxon>
        <taxon>Chlorophyta</taxon>
        <taxon>core chlorophytes</taxon>
        <taxon>Trebouxiophyceae</taxon>
        <taxon>Trebouxiophyceae incertae sedis</taxon>
        <taxon>Coccomyxaceae</taxon>
        <taxon>Coccomyxa</taxon>
    </lineage>
</organism>
<evidence type="ECO:0000256" key="2">
    <source>
        <dbReference type="ARBA" id="ARBA00022528"/>
    </source>
</evidence>
<comment type="similarity">
    <text evidence="9">Belongs to the PsbQ family.</text>
</comment>
<evidence type="ECO:0000313" key="11">
    <source>
        <dbReference type="Proteomes" id="UP001314263"/>
    </source>
</evidence>
<protein>
    <submittedName>
        <fullName evidence="10">Uncharacterized protein</fullName>
    </submittedName>
</protein>
<keyword evidence="4" id="KW-0934">Plastid</keyword>
<keyword evidence="8" id="KW-0604">Photosystem II</keyword>
<evidence type="ECO:0000256" key="9">
    <source>
        <dbReference type="ARBA" id="ARBA00035649"/>
    </source>
</evidence>
<dbReference type="EMBL" id="CAUYUE010000001">
    <property type="protein sequence ID" value="CAK0736866.1"/>
    <property type="molecule type" value="Genomic_DNA"/>
</dbReference>
<reference evidence="10 11" key="1">
    <citation type="submission" date="2023-10" db="EMBL/GenBank/DDBJ databases">
        <authorList>
            <person name="Maclean D."/>
            <person name="Macfadyen A."/>
        </authorList>
    </citation>
    <scope>NUCLEOTIDE SEQUENCE [LARGE SCALE GENOMIC DNA]</scope>
</reference>
<dbReference type="GO" id="GO:0005509">
    <property type="term" value="F:calcium ion binding"/>
    <property type="evidence" value="ECO:0007669"/>
    <property type="project" value="InterPro"/>
</dbReference>
<keyword evidence="11" id="KW-1185">Reference proteome</keyword>
<dbReference type="Pfam" id="PF05757">
    <property type="entry name" value="PsbQ"/>
    <property type="match status" value="1"/>
</dbReference>
<dbReference type="Proteomes" id="UP001314263">
    <property type="component" value="Unassembled WGS sequence"/>
</dbReference>
<dbReference type="InterPro" id="IPR023222">
    <property type="entry name" value="PsbQ-like_dom_sf"/>
</dbReference>
<comment type="caution">
    <text evidence="10">The sequence shown here is derived from an EMBL/GenBank/DDBJ whole genome shotgun (WGS) entry which is preliminary data.</text>
</comment>
<evidence type="ECO:0000256" key="5">
    <source>
        <dbReference type="ARBA" id="ARBA00022946"/>
    </source>
</evidence>
<keyword evidence="7" id="KW-0472">Membrane</keyword>
<dbReference type="SUPFAM" id="SSF101112">
    <property type="entry name" value="Oxygen-evolving enhancer protein 3"/>
    <property type="match status" value="1"/>
</dbReference>
<evidence type="ECO:0000256" key="3">
    <source>
        <dbReference type="ARBA" id="ARBA00022531"/>
    </source>
</evidence>
<dbReference type="GO" id="GO:0009767">
    <property type="term" value="P:photosynthetic electron transport chain"/>
    <property type="evidence" value="ECO:0007669"/>
    <property type="project" value="TreeGrafter"/>
</dbReference>
<dbReference type="GO" id="GO:0009535">
    <property type="term" value="C:chloroplast thylakoid membrane"/>
    <property type="evidence" value="ECO:0007669"/>
    <property type="project" value="UniProtKB-SubCell"/>
</dbReference>
<dbReference type="InterPro" id="IPR008797">
    <property type="entry name" value="PSII_PsbQ"/>
</dbReference>
<name>A0AAV1HVE1_9CHLO</name>